<name>A0A0F9K8B9_9ZZZZ</name>
<keyword evidence="1" id="KW-0472">Membrane</keyword>
<protein>
    <submittedName>
        <fullName evidence="2">Uncharacterized protein</fullName>
    </submittedName>
</protein>
<dbReference type="AlphaFoldDB" id="A0A0F9K8B9"/>
<keyword evidence="1" id="KW-0812">Transmembrane</keyword>
<keyword evidence="1" id="KW-1133">Transmembrane helix</keyword>
<accession>A0A0F9K8B9</accession>
<dbReference type="EMBL" id="LAZR01015771">
    <property type="protein sequence ID" value="KKM07443.1"/>
    <property type="molecule type" value="Genomic_DNA"/>
</dbReference>
<proteinExistence type="predicted"/>
<comment type="caution">
    <text evidence="2">The sequence shown here is derived from an EMBL/GenBank/DDBJ whole genome shotgun (WGS) entry which is preliminary data.</text>
</comment>
<evidence type="ECO:0000256" key="1">
    <source>
        <dbReference type="SAM" id="Phobius"/>
    </source>
</evidence>
<feature type="transmembrane region" description="Helical" evidence="1">
    <location>
        <begin position="7"/>
        <end position="27"/>
    </location>
</feature>
<evidence type="ECO:0000313" key="2">
    <source>
        <dbReference type="EMBL" id="KKM07443.1"/>
    </source>
</evidence>
<reference evidence="2" key="1">
    <citation type="journal article" date="2015" name="Nature">
        <title>Complex archaea that bridge the gap between prokaryotes and eukaryotes.</title>
        <authorList>
            <person name="Spang A."/>
            <person name="Saw J.H."/>
            <person name="Jorgensen S.L."/>
            <person name="Zaremba-Niedzwiedzka K."/>
            <person name="Martijn J."/>
            <person name="Lind A.E."/>
            <person name="van Eijk R."/>
            <person name="Schleper C."/>
            <person name="Guy L."/>
            <person name="Ettema T.J."/>
        </authorList>
    </citation>
    <scope>NUCLEOTIDE SEQUENCE</scope>
</reference>
<organism evidence="2">
    <name type="scientific">marine sediment metagenome</name>
    <dbReference type="NCBI Taxonomy" id="412755"/>
    <lineage>
        <taxon>unclassified sequences</taxon>
        <taxon>metagenomes</taxon>
        <taxon>ecological metagenomes</taxon>
    </lineage>
</organism>
<sequence length="93" mass="10546">MAKDRKAPMIVGGGFIALVVTGLLGWGDLRTQQNVNTKEIPLKLDKETFQMYAQQNTAVLTEIKTNFKDQRIEQRADMKEIKELIQNGRLPSN</sequence>
<gene>
    <name evidence="2" type="ORF">LCGC14_1733890</name>
</gene>